<accession>A0A914UN16</accession>
<dbReference type="WBParaSite" id="PSAMB.scaffold1127size35610.g11146.t1">
    <property type="protein sequence ID" value="PSAMB.scaffold1127size35610.g11146.t1"/>
    <property type="gene ID" value="PSAMB.scaffold1127size35610.g11146"/>
</dbReference>
<organism evidence="2 3">
    <name type="scientific">Plectus sambesii</name>
    <dbReference type="NCBI Taxonomy" id="2011161"/>
    <lineage>
        <taxon>Eukaryota</taxon>
        <taxon>Metazoa</taxon>
        <taxon>Ecdysozoa</taxon>
        <taxon>Nematoda</taxon>
        <taxon>Chromadorea</taxon>
        <taxon>Plectida</taxon>
        <taxon>Plectina</taxon>
        <taxon>Plectoidea</taxon>
        <taxon>Plectidae</taxon>
        <taxon>Plectus</taxon>
    </lineage>
</organism>
<reference evidence="3" key="1">
    <citation type="submission" date="2022-11" db="UniProtKB">
        <authorList>
            <consortium name="WormBaseParasite"/>
        </authorList>
    </citation>
    <scope>IDENTIFICATION</scope>
</reference>
<evidence type="ECO:0000313" key="3">
    <source>
        <dbReference type="WBParaSite" id="PSAMB.scaffold1127size35610.g11146.t1"/>
    </source>
</evidence>
<proteinExistence type="predicted"/>
<dbReference type="Proteomes" id="UP000887566">
    <property type="component" value="Unplaced"/>
</dbReference>
<protein>
    <submittedName>
        <fullName evidence="3">Uncharacterized protein</fullName>
    </submittedName>
</protein>
<evidence type="ECO:0000256" key="1">
    <source>
        <dbReference type="SAM" id="MobiDB-lite"/>
    </source>
</evidence>
<name>A0A914UN16_9BILA</name>
<evidence type="ECO:0000313" key="2">
    <source>
        <dbReference type="Proteomes" id="UP000887566"/>
    </source>
</evidence>
<dbReference type="AlphaFoldDB" id="A0A914UN16"/>
<keyword evidence="2" id="KW-1185">Reference proteome</keyword>
<feature type="region of interest" description="Disordered" evidence="1">
    <location>
        <begin position="1"/>
        <end position="30"/>
    </location>
</feature>
<feature type="compositionally biased region" description="Polar residues" evidence="1">
    <location>
        <begin position="20"/>
        <end position="29"/>
    </location>
</feature>
<sequence length="139" mass="14862">MPICKGSERPHKGGERHIVPSTNSATNSGLRRRENLCWSAPTHVYGLTLFTHRRADGRGAERDATDATDVATISTAKALVVLSQHWLRAAAAVVAVMSGGARAERTSRTGAQLLSVGFLLPARPHVDARFIAPRAVSTL</sequence>
<feature type="compositionally biased region" description="Basic and acidic residues" evidence="1">
    <location>
        <begin position="1"/>
        <end position="18"/>
    </location>
</feature>